<organism evidence="5 6">
    <name type="scientific">Candidatus Argoarchaeum ethanivorans</name>
    <dbReference type="NCBI Taxonomy" id="2608793"/>
    <lineage>
        <taxon>Archaea</taxon>
        <taxon>Methanobacteriati</taxon>
        <taxon>Methanobacteriota</taxon>
        <taxon>Stenosarchaea group</taxon>
        <taxon>Methanomicrobia</taxon>
        <taxon>Methanosarcinales</taxon>
        <taxon>Methanosarcinales incertae sedis</taxon>
        <taxon>GOM Arc I cluster</taxon>
        <taxon>Candidatus Argoarchaeum</taxon>
    </lineage>
</organism>
<feature type="region of interest" description="Disordered" evidence="2">
    <location>
        <begin position="1"/>
        <end position="28"/>
    </location>
</feature>
<dbReference type="InterPro" id="IPR026453">
    <property type="entry name" value="PGF_pre_PGF"/>
</dbReference>
<feature type="domain" description="PGF-CTERM archaeal protein-sorting signal" evidence="4">
    <location>
        <begin position="202"/>
        <end position="224"/>
    </location>
</feature>
<evidence type="ECO:0000259" key="4">
    <source>
        <dbReference type="Pfam" id="PF18204"/>
    </source>
</evidence>
<feature type="transmembrane region" description="Helical" evidence="3">
    <location>
        <begin position="199"/>
        <end position="222"/>
    </location>
</feature>
<protein>
    <recommendedName>
        <fullName evidence="4">PGF-CTERM archaeal protein-sorting signal domain-containing protein</fullName>
    </recommendedName>
</protein>
<keyword evidence="3" id="KW-0812">Transmembrane</keyword>
<name>A0A812A134_9EURY</name>
<dbReference type="InterPro" id="IPR026371">
    <property type="entry name" value="PGF_CTERM"/>
</dbReference>
<evidence type="ECO:0000256" key="1">
    <source>
        <dbReference type="ARBA" id="ARBA00022729"/>
    </source>
</evidence>
<evidence type="ECO:0000313" key="5">
    <source>
        <dbReference type="EMBL" id="CAD7767268.1"/>
    </source>
</evidence>
<gene>
    <name evidence="5" type="ORF">DNFNHJIP_00676</name>
</gene>
<comment type="caution">
    <text evidence="5">The sequence shown here is derived from an EMBL/GenBank/DDBJ whole genome shotgun (WGS) entry which is preliminary data.</text>
</comment>
<evidence type="ECO:0000256" key="3">
    <source>
        <dbReference type="SAM" id="Phobius"/>
    </source>
</evidence>
<sequence length="227" mass="25571">MDREVRSGTRTPRNVTAPSGVASTESIDNIEKRETRDQYLYANREVTYSFVTPELAVYEIIIASRKNTGLISARIELLKDTSTLVDAPPEGTVYKNLNIWLGTYGFATSENIKDAAIRFKVEKLWLTDNKLSNNGISLAKWESGNWIELSTTLLKDDGDYVYYEAHTTSFSPFAVVGKPPVVEKPPAEEKPPTEEKKPWWKIPGFTSVFAIAGLLAVAYAMMRRRRN</sequence>
<evidence type="ECO:0000313" key="6">
    <source>
        <dbReference type="Proteomes" id="UP000614580"/>
    </source>
</evidence>
<evidence type="ECO:0000256" key="2">
    <source>
        <dbReference type="SAM" id="MobiDB-lite"/>
    </source>
</evidence>
<dbReference type="EMBL" id="CAJHZY010000107">
    <property type="protein sequence ID" value="CAD7767268.1"/>
    <property type="molecule type" value="Genomic_DNA"/>
</dbReference>
<reference evidence="5" key="1">
    <citation type="submission" date="2020-12" db="EMBL/GenBank/DDBJ databases">
        <authorList>
            <person name="Hahn C.J."/>
            <person name="Laso-Perez R."/>
            <person name="Vulcano F."/>
            <person name="Vaziourakis K.-M."/>
            <person name="Stokke R."/>
            <person name="Steen I.H."/>
            <person name="Teske A."/>
            <person name="Boetius A."/>
            <person name="Liebeke M."/>
            <person name="Amann R."/>
            <person name="Knittel K."/>
        </authorList>
    </citation>
    <scope>NUCLEOTIDE SEQUENCE</scope>
    <source>
        <strain evidence="5">Gfbio:c6db26ca-90af-429b-aeed-0e3e8aed0b5e:GoM-Arc1_AMV-AAA_792_C10</strain>
    </source>
</reference>
<dbReference type="AlphaFoldDB" id="A0A812A134"/>
<dbReference type="Proteomes" id="UP000614580">
    <property type="component" value="Unassembled WGS sequence"/>
</dbReference>
<accession>A0A812A134</accession>
<keyword evidence="3" id="KW-0472">Membrane</keyword>
<keyword evidence="1" id="KW-0732">Signal</keyword>
<keyword evidence="3" id="KW-1133">Transmembrane helix</keyword>
<dbReference type="NCBIfam" id="TIGR04213">
    <property type="entry name" value="PGF_pre_PGF"/>
    <property type="match status" value="1"/>
</dbReference>
<feature type="compositionally biased region" description="Polar residues" evidence="2">
    <location>
        <begin position="8"/>
        <end position="27"/>
    </location>
</feature>
<proteinExistence type="predicted"/>
<dbReference type="Pfam" id="PF18204">
    <property type="entry name" value="PGF-CTERM"/>
    <property type="match status" value="1"/>
</dbReference>